<keyword evidence="1" id="KW-0812">Transmembrane</keyword>
<comment type="caution">
    <text evidence="3">The sequence shown here is derived from an EMBL/GenBank/DDBJ whole genome shotgun (WGS) entry which is preliminary data.</text>
</comment>
<dbReference type="EMBL" id="WLCG01000007">
    <property type="protein sequence ID" value="MTB64559.1"/>
    <property type="molecule type" value="Genomic_DNA"/>
</dbReference>
<dbReference type="AlphaFoldDB" id="A0A6I4R9S5"/>
<dbReference type="Proteomes" id="UP000435060">
    <property type="component" value="Unassembled WGS sequence"/>
</dbReference>
<gene>
    <name evidence="2" type="ORF">GGG87_06080</name>
    <name evidence="3" type="ORF">GGH11_06115</name>
</gene>
<accession>A0A6I4R9S5</accession>
<organism evidence="3 5">
    <name type="scientific">Streptococcus zhangguiae</name>
    <dbReference type="NCBI Taxonomy" id="2664091"/>
    <lineage>
        <taxon>Bacteria</taxon>
        <taxon>Bacillati</taxon>
        <taxon>Bacillota</taxon>
        <taxon>Bacilli</taxon>
        <taxon>Lactobacillales</taxon>
        <taxon>Streptococcaceae</taxon>
        <taxon>Streptococcus</taxon>
    </lineage>
</organism>
<evidence type="ECO:0000313" key="3">
    <source>
        <dbReference type="EMBL" id="MWV56546.1"/>
    </source>
</evidence>
<proteinExistence type="predicted"/>
<keyword evidence="4" id="KW-1185">Reference proteome</keyword>
<keyword evidence="1" id="KW-0472">Membrane</keyword>
<reference evidence="2 4" key="2">
    <citation type="submission" date="2019-11" db="EMBL/GenBank/DDBJ databases">
        <title>Streptococcis sp. isolated from the respiratory tract of Marmot.</title>
        <authorList>
            <person name="Zhang G."/>
        </authorList>
    </citation>
    <scope>NUCLEOTIDE SEQUENCE [LARGE SCALE GENOMIC DNA]</scope>
    <source>
        <strain evidence="4">zg-86</strain>
        <strain evidence="2">Zg-86</strain>
    </source>
</reference>
<evidence type="ECO:0000313" key="5">
    <source>
        <dbReference type="Proteomes" id="UP000435423"/>
    </source>
</evidence>
<feature type="transmembrane region" description="Helical" evidence="1">
    <location>
        <begin position="57"/>
        <end position="80"/>
    </location>
</feature>
<evidence type="ECO:0000313" key="2">
    <source>
        <dbReference type="EMBL" id="MTB64559.1"/>
    </source>
</evidence>
<evidence type="ECO:0000313" key="4">
    <source>
        <dbReference type="Proteomes" id="UP000435060"/>
    </source>
</evidence>
<evidence type="ECO:0000256" key="1">
    <source>
        <dbReference type="SAM" id="Phobius"/>
    </source>
</evidence>
<dbReference type="Proteomes" id="UP000435423">
    <property type="component" value="Unassembled WGS sequence"/>
</dbReference>
<protein>
    <submittedName>
        <fullName evidence="3">Uncharacterized protein</fullName>
    </submittedName>
</protein>
<dbReference type="EMBL" id="WUBJ01000006">
    <property type="protein sequence ID" value="MWV56546.1"/>
    <property type="molecule type" value="Genomic_DNA"/>
</dbReference>
<dbReference type="RefSeq" id="WP_154608421.1">
    <property type="nucleotide sequence ID" value="NZ_JABFQS010000007.1"/>
</dbReference>
<sequence length="93" mass="11318">MGKINKIKEEYQETRSHAGEDFLEWVIKRKLSWGVRWVLVLLIVVGWHLFLLDVMNLARLFGLLVLFFLCFMLRSLFHFFGSIYRRIKKKWIE</sequence>
<feature type="transmembrane region" description="Helical" evidence="1">
    <location>
        <begin position="33"/>
        <end position="51"/>
    </location>
</feature>
<keyword evidence="1" id="KW-1133">Transmembrane helix</keyword>
<reference evidence="3 5" key="1">
    <citation type="submission" date="2019-10" db="EMBL/GenBank/DDBJ databases">
        <title>Streptococcis sp, isolated from the respiratory tract of Marmot.</title>
        <authorList>
            <person name="Zhang G."/>
        </authorList>
    </citation>
    <scope>NUCLEOTIDE SEQUENCE [LARGE SCALE GENOMIC DNA]</scope>
    <source>
        <strain evidence="3">Zg-70</strain>
        <strain evidence="5">zg-70</strain>
    </source>
</reference>
<name>A0A6I4R9S5_9STRE</name>